<name>A0A8D2LV06_VARKO</name>
<reference evidence="1" key="2">
    <citation type="submission" date="2025-09" db="UniProtKB">
        <authorList>
            <consortium name="Ensembl"/>
        </authorList>
    </citation>
    <scope>IDENTIFICATION</scope>
</reference>
<keyword evidence="2" id="KW-1185">Reference proteome</keyword>
<protein>
    <submittedName>
        <fullName evidence="1">Uncharacterized protein</fullName>
    </submittedName>
</protein>
<evidence type="ECO:0000313" key="1">
    <source>
        <dbReference type="Ensembl" id="ENSVKKP00000027371.1"/>
    </source>
</evidence>
<sequence>RALRRGMEGLKVYLLVERAAPETEVEALIVSIFHSFHHLLGHPHGKGEVAANLPHHDGGANVFCLDLDVLARHLLRDLQAVGTMLVSPILGAICEGRWELVHLGLVHFLVHAFLEALEDDGELCGGKRVWTGKFTDIAKISVITQLYAFSPLPTHLF</sequence>
<accession>A0A8D2LV06</accession>
<dbReference type="AlphaFoldDB" id="A0A8D2LV06"/>
<proteinExistence type="predicted"/>
<dbReference type="Ensembl" id="ENSVKKT00000028038.1">
    <property type="protein sequence ID" value="ENSVKKP00000027371.1"/>
    <property type="gene ID" value="ENSVKKG00000017807.1"/>
</dbReference>
<dbReference type="Proteomes" id="UP000694545">
    <property type="component" value="Unplaced"/>
</dbReference>
<organism evidence="1 2">
    <name type="scientific">Varanus komodoensis</name>
    <name type="common">Komodo dragon</name>
    <dbReference type="NCBI Taxonomy" id="61221"/>
    <lineage>
        <taxon>Eukaryota</taxon>
        <taxon>Metazoa</taxon>
        <taxon>Chordata</taxon>
        <taxon>Craniata</taxon>
        <taxon>Vertebrata</taxon>
        <taxon>Euteleostomi</taxon>
        <taxon>Lepidosauria</taxon>
        <taxon>Squamata</taxon>
        <taxon>Bifurcata</taxon>
        <taxon>Unidentata</taxon>
        <taxon>Episquamata</taxon>
        <taxon>Toxicofera</taxon>
        <taxon>Anguimorpha</taxon>
        <taxon>Paleoanguimorpha</taxon>
        <taxon>Varanoidea</taxon>
        <taxon>Varanidae</taxon>
        <taxon>Varanus</taxon>
    </lineage>
</organism>
<dbReference type="OMA" id="HMLPRNL"/>
<reference evidence="1" key="1">
    <citation type="submission" date="2025-08" db="UniProtKB">
        <authorList>
            <consortium name="Ensembl"/>
        </authorList>
    </citation>
    <scope>IDENTIFICATION</scope>
</reference>
<evidence type="ECO:0000313" key="2">
    <source>
        <dbReference type="Proteomes" id="UP000694545"/>
    </source>
</evidence>